<organism evidence="3 4">
    <name type="scientific">Pseudolysobacter antarcticus</name>
    <dbReference type="NCBI Taxonomy" id="2511995"/>
    <lineage>
        <taxon>Bacteria</taxon>
        <taxon>Pseudomonadati</taxon>
        <taxon>Pseudomonadota</taxon>
        <taxon>Gammaproteobacteria</taxon>
        <taxon>Lysobacterales</taxon>
        <taxon>Rhodanobacteraceae</taxon>
        <taxon>Pseudolysobacter</taxon>
    </lineage>
</organism>
<feature type="domain" description="Methylated-DNA-[protein]-cysteine S-methyltransferase DNA binding" evidence="2">
    <location>
        <begin position="14"/>
        <end position="92"/>
    </location>
</feature>
<dbReference type="EMBL" id="CP035704">
    <property type="protein sequence ID" value="QBB69958.1"/>
    <property type="molecule type" value="Genomic_DNA"/>
</dbReference>
<dbReference type="SUPFAM" id="SSF46767">
    <property type="entry name" value="Methylated DNA-protein cysteine methyltransferase, C-terminal domain"/>
    <property type="match status" value="1"/>
</dbReference>
<evidence type="ECO:0000313" key="3">
    <source>
        <dbReference type="EMBL" id="QBB69958.1"/>
    </source>
</evidence>
<name>A0A411HHG0_9GAMM</name>
<dbReference type="GO" id="GO:0032259">
    <property type="term" value="P:methylation"/>
    <property type="evidence" value="ECO:0007669"/>
    <property type="project" value="UniProtKB-KW"/>
</dbReference>
<sequence>MPKSVFISALSAEQRKIVKIILSIPRGRVASYGDIAARAGQTGRARLVGRLLRIAPEEMKLPWHRVLRSDGRSAFTEGSASYLEQLRRWKSEGVAHKNGKVDLARFGWQSDLDAQLWGPR</sequence>
<dbReference type="OrthoDB" id="9132167at2"/>
<dbReference type="InterPro" id="IPR036217">
    <property type="entry name" value="MethylDNA_cys_MeTrfase_DNAb"/>
</dbReference>
<dbReference type="InterPro" id="IPR036388">
    <property type="entry name" value="WH-like_DNA-bd_sf"/>
</dbReference>
<dbReference type="InterPro" id="IPR014048">
    <property type="entry name" value="MethylDNA_cys_MeTrfase_DNA-bd"/>
</dbReference>
<keyword evidence="1" id="KW-0227">DNA damage</keyword>
<dbReference type="GO" id="GO:0008168">
    <property type="term" value="F:methyltransferase activity"/>
    <property type="evidence" value="ECO:0007669"/>
    <property type="project" value="UniProtKB-KW"/>
</dbReference>
<gene>
    <name evidence="3" type="ORF">ELE36_06045</name>
</gene>
<keyword evidence="4" id="KW-1185">Reference proteome</keyword>
<dbReference type="Gene3D" id="1.10.10.10">
    <property type="entry name" value="Winged helix-like DNA-binding domain superfamily/Winged helix DNA-binding domain"/>
    <property type="match status" value="1"/>
</dbReference>
<dbReference type="PANTHER" id="PTHR42942:SF1">
    <property type="entry name" value="ALKYLTRANSFERASE-LIKE PROTEIN 1"/>
    <property type="match status" value="1"/>
</dbReference>
<dbReference type="InterPro" id="IPR052520">
    <property type="entry name" value="ATL_DNA_repair"/>
</dbReference>
<dbReference type="RefSeq" id="WP_129832217.1">
    <property type="nucleotide sequence ID" value="NZ_CP035704.1"/>
</dbReference>
<dbReference type="KEGG" id="xbc:ELE36_06045"/>
<evidence type="ECO:0000256" key="1">
    <source>
        <dbReference type="ARBA" id="ARBA00022763"/>
    </source>
</evidence>
<dbReference type="PANTHER" id="PTHR42942">
    <property type="entry name" value="6-O-METHYLGUANINE DNA METHYLTRANSFERASE"/>
    <property type="match status" value="1"/>
</dbReference>
<keyword evidence="3" id="KW-0489">Methyltransferase</keyword>
<evidence type="ECO:0000313" key="4">
    <source>
        <dbReference type="Proteomes" id="UP000291562"/>
    </source>
</evidence>
<evidence type="ECO:0000259" key="2">
    <source>
        <dbReference type="Pfam" id="PF01035"/>
    </source>
</evidence>
<keyword evidence="3" id="KW-0808">Transferase</keyword>
<accession>A0A411HHG0</accession>
<dbReference type="GO" id="GO:0006281">
    <property type="term" value="P:DNA repair"/>
    <property type="evidence" value="ECO:0007669"/>
    <property type="project" value="InterPro"/>
</dbReference>
<dbReference type="Pfam" id="PF01035">
    <property type="entry name" value="DNA_binding_1"/>
    <property type="match status" value="1"/>
</dbReference>
<dbReference type="AlphaFoldDB" id="A0A411HHG0"/>
<dbReference type="Proteomes" id="UP000291562">
    <property type="component" value="Chromosome"/>
</dbReference>
<dbReference type="CDD" id="cd06445">
    <property type="entry name" value="ATase"/>
    <property type="match status" value="1"/>
</dbReference>
<reference evidence="3 4" key="1">
    <citation type="submission" date="2019-01" db="EMBL/GenBank/DDBJ databases">
        <title>Pseudolysobacter antarctica gen. nov., sp. nov., isolated from Fildes Peninsula, Antarctica.</title>
        <authorList>
            <person name="Wei Z."/>
            <person name="Peng F."/>
        </authorList>
    </citation>
    <scope>NUCLEOTIDE SEQUENCE [LARGE SCALE GENOMIC DNA]</scope>
    <source>
        <strain evidence="3 4">AQ6-296</strain>
    </source>
</reference>
<protein>
    <submittedName>
        <fullName evidence="3">Cysteine methyltransferase</fullName>
    </submittedName>
</protein>
<proteinExistence type="predicted"/>